<proteinExistence type="predicted"/>
<dbReference type="EC" id="5.2.1.8" evidence="3"/>
<evidence type="ECO:0000259" key="4">
    <source>
        <dbReference type="PROSITE" id="PS50059"/>
    </source>
</evidence>
<comment type="catalytic activity">
    <reaction evidence="3">
        <text>[protein]-peptidylproline (omega=180) = [protein]-peptidylproline (omega=0)</text>
        <dbReference type="Rhea" id="RHEA:16237"/>
        <dbReference type="Rhea" id="RHEA-COMP:10747"/>
        <dbReference type="Rhea" id="RHEA-COMP:10748"/>
        <dbReference type="ChEBI" id="CHEBI:83833"/>
        <dbReference type="ChEBI" id="CHEBI:83834"/>
        <dbReference type="EC" id="5.2.1.8"/>
    </reaction>
</comment>
<dbReference type="VEuPathDB" id="TrichDB:TRFO_37216"/>
<evidence type="ECO:0000256" key="3">
    <source>
        <dbReference type="PROSITE-ProRule" id="PRU00277"/>
    </source>
</evidence>
<evidence type="ECO:0000256" key="1">
    <source>
        <dbReference type="ARBA" id="ARBA00022737"/>
    </source>
</evidence>
<keyword evidence="3 5" id="KW-0413">Isomerase</keyword>
<comment type="caution">
    <text evidence="5">The sequence shown here is derived from an EMBL/GenBank/DDBJ whole genome shotgun (WGS) entry which is preliminary data.</text>
</comment>
<keyword evidence="2" id="KW-0802">TPR repeat</keyword>
<dbReference type="Pfam" id="PF00254">
    <property type="entry name" value="FKBP_C"/>
    <property type="match status" value="1"/>
</dbReference>
<dbReference type="AlphaFoldDB" id="A0A1J4JG27"/>
<dbReference type="InterPro" id="IPR050754">
    <property type="entry name" value="FKBP4/5/8-like"/>
</dbReference>
<dbReference type="Gene3D" id="1.25.40.10">
    <property type="entry name" value="Tetratricopeptide repeat domain"/>
    <property type="match status" value="1"/>
</dbReference>
<organism evidence="5 6">
    <name type="scientific">Tritrichomonas foetus</name>
    <dbReference type="NCBI Taxonomy" id="1144522"/>
    <lineage>
        <taxon>Eukaryota</taxon>
        <taxon>Metamonada</taxon>
        <taxon>Parabasalia</taxon>
        <taxon>Tritrichomonadida</taxon>
        <taxon>Tritrichomonadidae</taxon>
        <taxon>Tritrichomonas</taxon>
    </lineage>
</organism>
<keyword evidence="6" id="KW-1185">Reference proteome</keyword>
<dbReference type="SUPFAM" id="SSF48452">
    <property type="entry name" value="TPR-like"/>
    <property type="match status" value="1"/>
</dbReference>
<evidence type="ECO:0000256" key="2">
    <source>
        <dbReference type="ARBA" id="ARBA00022803"/>
    </source>
</evidence>
<dbReference type="Gene3D" id="3.10.50.40">
    <property type="match status" value="1"/>
</dbReference>
<dbReference type="InterPro" id="IPR001179">
    <property type="entry name" value="PPIase_FKBP_dom"/>
</dbReference>
<dbReference type="EMBL" id="MLAK01001165">
    <property type="protein sequence ID" value="OHS96603.1"/>
    <property type="molecule type" value="Genomic_DNA"/>
</dbReference>
<keyword evidence="1" id="KW-0677">Repeat</keyword>
<sequence length="250" mass="28876">MYITWDRKIFKEIIKKGHGPLVKEQDKVKIHYISRYQDGNLKIESTREMNQPYKFFVGEAPTQALDIAVATMRVGEISKFTCDSKYAYGTRGKEPDIPPNASIIYEIEILGIMKTFSSASKASDLALLLNDEAAQYFRAHDVNNAIALYKEAIECIEDYFGNSVQEIRIRTLRNLALMYSKIFDWKQCLINANAVLEFDQFDLKALMRKIEALLGLNDYEKAKEVLEYSLRISRNHPGFERYQQMLKVSS</sequence>
<protein>
    <recommendedName>
        <fullName evidence="3">peptidylprolyl isomerase</fullName>
        <ecNumber evidence="3">5.2.1.8</ecNumber>
    </recommendedName>
</protein>
<feature type="domain" description="PPIase FKBP-type" evidence="4">
    <location>
        <begin position="25"/>
        <end position="113"/>
    </location>
</feature>
<dbReference type="InterPro" id="IPR046357">
    <property type="entry name" value="PPIase_dom_sf"/>
</dbReference>
<evidence type="ECO:0000313" key="6">
    <source>
        <dbReference type="Proteomes" id="UP000179807"/>
    </source>
</evidence>
<keyword evidence="3" id="KW-0697">Rotamase</keyword>
<dbReference type="GO" id="GO:0003755">
    <property type="term" value="F:peptidyl-prolyl cis-trans isomerase activity"/>
    <property type="evidence" value="ECO:0007669"/>
    <property type="project" value="UniProtKB-KW"/>
</dbReference>
<dbReference type="PANTHER" id="PTHR46512">
    <property type="entry name" value="PEPTIDYLPROLYL ISOMERASE"/>
    <property type="match status" value="1"/>
</dbReference>
<dbReference type="OrthoDB" id="1902587at2759"/>
<reference evidence="5" key="1">
    <citation type="submission" date="2016-10" db="EMBL/GenBank/DDBJ databases">
        <authorList>
            <person name="Benchimol M."/>
            <person name="Almeida L.G."/>
            <person name="Vasconcelos A.T."/>
            <person name="Perreira-Neves A."/>
            <person name="Rosa I.A."/>
            <person name="Tasca T."/>
            <person name="Bogo M.R."/>
            <person name="de Souza W."/>
        </authorList>
    </citation>
    <scope>NUCLEOTIDE SEQUENCE [LARGE SCALE GENOMIC DNA]</scope>
    <source>
        <strain evidence="5">K</strain>
    </source>
</reference>
<dbReference type="PROSITE" id="PS50059">
    <property type="entry name" value="FKBP_PPIASE"/>
    <property type="match status" value="1"/>
</dbReference>
<dbReference type="SUPFAM" id="SSF54534">
    <property type="entry name" value="FKBP-like"/>
    <property type="match status" value="1"/>
</dbReference>
<evidence type="ECO:0000313" key="5">
    <source>
        <dbReference type="EMBL" id="OHS96603.1"/>
    </source>
</evidence>
<accession>A0A1J4JG27</accession>
<dbReference type="RefSeq" id="XP_068349740.1">
    <property type="nucleotide sequence ID" value="XM_068511293.1"/>
</dbReference>
<name>A0A1J4JG27_9EUKA</name>
<dbReference type="Proteomes" id="UP000179807">
    <property type="component" value="Unassembled WGS sequence"/>
</dbReference>
<dbReference type="InterPro" id="IPR019734">
    <property type="entry name" value="TPR_rpt"/>
</dbReference>
<dbReference type="SMART" id="SM00028">
    <property type="entry name" value="TPR"/>
    <property type="match status" value="3"/>
</dbReference>
<dbReference type="GeneID" id="94845997"/>
<dbReference type="InterPro" id="IPR011990">
    <property type="entry name" value="TPR-like_helical_dom_sf"/>
</dbReference>
<gene>
    <name evidence="5" type="ORF">TRFO_37216</name>
</gene>